<keyword evidence="3 10" id="KW-0716">Sensory transduction</keyword>
<dbReference type="GO" id="GO:0004984">
    <property type="term" value="F:olfactory receptor activity"/>
    <property type="evidence" value="ECO:0007669"/>
    <property type="project" value="InterPro"/>
</dbReference>
<keyword evidence="7 10" id="KW-0472">Membrane</keyword>
<comment type="similarity">
    <text evidence="10">Belongs to the insect chemoreceptor superfamily. Heteromeric odorant receptor channel (TC 1.A.69) family.</text>
</comment>
<comment type="caution">
    <text evidence="11">The sequence shown here is derived from an EMBL/GenBank/DDBJ whole genome shotgun (WGS) entry which is preliminary data.</text>
</comment>
<gene>
    <name evidence="11" type="ORF">LSTR_LSTR006543</name>
</gene>
<reference evidence="11 12" key="1">
    <citation type="journal article" date="2017" name="Gigascience">
        <title>Genome sequence of the small brown planthopper, Laodelphax striatellus.</title>
        <authorList>
            <person name="Zhu J."/>
            <person name="Jiang F."/>
            <person name="Wang X."/>
            <person name="Yang P."/>
            <person name="Bao Y."/>
            <person name="Zhao W."/>
            <person name="Wang W."/>
            <person name="Lu H."/>
            <person name="Wang Q."/>
            <person name="Cui N."/>
            <person name="Li J."/>
            <person name="Chen X."/>
            <person name="Luo L."/>
            <person name="Yu J."/>
            <person name="Kang L."/>
            <person name="Cui F."/>
        </authorList>
    </citation>
    <scope>NUCLEOTIDE SEQUENCE [LARGE SCALE GENOMIC DNA]</scope>
    <source>
        <strain evidence="11">Lst14</strain>
    </source>
</reference>
<evidence type="ECO:0000256" key="4">
    <source>
        <dbReference type="ARBA" id="ARBA00022692"/>
    </source>
</evidence>
<dbReference type="GO" id="GO:0007165">
    <property type="term" value="P:signal transduction"/>
    <property type="evidence" value="ECO:0007669"/>
    <property type="project" value="UniProtKB-KW"/>
</dbReference>
<dbReference type="EMBL" id="QKKF02036668">
    <property type="protein sequence ID" value="RZF32548.1"/>
    <property type="molecule type" value="Genomic_DNA"/>
</dbReference>
<dbReference type="InterPro" id="IPR004117">
    <property type="entry name" value="7tm6_olfct_rcpt"/>
</dbReference>
<organism evidence="11 12">
    <name type="scientific">Laodelphax striatellus</name>
    <name type="common">Small brown planthopper</name>
    <name type="synonym">Delphax striatella</name>
    <dbReference type="NCBI Taxonomy" id="195883"/>
    <lineage>
        <taxon>Eukaryota</taxon>
        <taxon>Metazoa</taxon>
        <taxon>Ecdysozoa</taxon>
        <taxon>Arthropoda</taxon>
        <taxon>Hexapoda</taxon>
        <taxon>Insecta</taxon>
        <taxon>Pterygota</taxon>
        <taxon>Neoptera</taxon>
        <taxon>Paraneoptera</taxon>
        <taxon>Hemiptera</taxon>
        <taxon>Auchenorrhyncha</taxon>
        <taxon>Fulgoroidea</taxon>
        <taxon>Delphacidae</taxon>
        <taxon>Criomorphinae</taxon>
        <taxon>Laodelphax</taxon>
    </lineage>
</organism>
<comment type="caution">
    <text evidence="10">Lacks conserved residue(s) required for the propagation of feature annotation.</text>
</comment>
<evidence type="ECO:0000313" key="11">
    <source>
        <dbReference type="EMBL" id="RZF32548.1"/>
    </source>
</evidence>
<dbReference type="Proteomes" id="UP000291343">
    <property type="component" value="Unassembled WGS sequence"/>
</dbReference>
<evidence type="ECO:0000256" key="9">
    <source>
        <dbReference type="ARBA" id="ARBA00023224"/>
    </source>
</evidence>
<dbReference type="FunCoup" id="A0A482WGG0">
    <property type="interactions" value="87"/>
</dbReference>
<sequence length="420" mass="49495">MNSEVPVIDNLKEIKDEIFKSYQFLQYYPPQSITLRGYLLFVFGLCHIVQPPIAMFLNWSNWDFNSRVTAINDLIINIGVLFLQSDIMCIPHATKSLLDLICSEFTVYRVQLENTKHDIYEKKCKLVNEMTQEGYRLLKSCGRNVRYFFSVYAIVPFCGIILYFLELKHVEKLPVNFKFYSPLSLSLTIKSFPEYLVCSALQLFYMYYAFALASSISLSLLLATFHMRVEMKLFQLNAVEMSMNCENRTSQINKDESHDFKDVHYENELRLMIKQLARHHQIIYRKMKWLNDGFKARLFYYNAYTCFQICLGLFMVLKGEILLKIKYFLIVTSISATQFFLCENGQKVEDEGEGMRSVLYECDWRNKPKWFISSLQLIMMRSNRLPRISLFNLLALNRTETVVVMKGSYSYLNFLNNFSN</sequence>
<evidence type="ECO:0000256" key="8">
    <source>
        <dbReference type="ARBA" id="ARBA00023170"/>
    </source>
</evidence>
<keyword evidence="8 10" id="KW-0675">Receptor</keyword>
<feature type="transmembrane region" description="Helical" evidence="10">
    <location>
        <begin position="205"/>
        <end position="225"/>
    </location>
</feature>
<evidence type="ECO:0000256" key="7">
    <source>
        <dbReference type="ARBA" id="ARBA00023136"/>
    </source>
</evidence>
<dbReference type="PANTHER" id="PTHR21137">
    <property type="entry name" value="ODORANT RECEPTOR"/>
    <property type="match status" value="1"/>
</dbReference>
<feature type="transmembrane region" description="Helical" evidence="10">
    <location>
        <begin position="38"/>
        <end position="57"/>
    </location>
</feature>
<evidence type="ECO:0000313" key="12">
    <source>
        <dbReference type="Proteomes" id="UP000291343"/>
    </source>
</evidence>
<name>A0A482WGG0_LAOST</name>
<dbReference type="OrthoDB" id="6604226at2759"/>
<accession>A0A482WGG0</accession>
<dbReference type="Pfam" id="PF02949">
    <property type="entry name" value="7tm_6"/>
    <property type="match status" value="1"/>
</dbReference>
<keyword evidence="4 10" id="KW-0812">Transmembrane</keyword>
<keyword evidence="5 10" id="KW-0552">Olfaction</keyword>
<feature type="transmembrane region" description="Helical" evidence="10">
    <location>
        <begin position="145"/>
        <end position="165"/>
    </location>
</feature>
<keyword evidence="9 10" id="KW-0807">Transducer</keyword>
<evidence type="ECO:0000256" key="10">
    <source>
        <dbReference type="RuleBase" id="RU351113"/>
    </source>
</evidence>
<keyword evidence="6 10" id="KW-1133">Transmembrane helix</keyword>
<keyword evidence="2" id="KW-1003">Cell membrane</keyword>
<proteinExistence type="inferred from homology"/>
<evidence type="ECO:0000256" key="1">
    <source>
        <dbReference type="ARBA" id="ARBA00004651"/>
    </source>
</evidence>
<protein>
    <recommendedName>
        <fullName evidence="10">Odorant receptor</fullName>
    </recommendedName>
</protein>
<keyword evidence="12" id="KW-1185">Reference proteome</keyword>
<dbReference type="InParanoid" id="A0A482WGG0"/>
<dbReference type="STRING" id="195883.A0A482WGG0"/>
<evidence type="ECO:0000256" key="2">
    <source>
        <dbReference type="ARBA" id="ARBA00022475"/>
    </source>
</evidence>
<evidence type="ECO:0000256" key="6">
    <source>
        <dbReference type="ARBA" id="ARBA00022989"/>
    </source>
</evidence>
<evidence type="ECO:0000256" key="5">
    <source>
        <dbReference type="ARBA" id="ARBA00022725"/>
    </source>
</evidence>
<feature type="transmembrane region" description="Helical" evidence="10">
    <location>
        <begin position="298"/>
        <end position="317"/>
    </location>
</feature>
<dbReference type="GO" id="GO:0005549">
    <property type="term" value="F:odorant binding"/>
    <property type="evidence" value="ECO:0007669"/>
    <property type="project" value="InterPro"/>
</dbReference>
<dbReference type="PANTHER" id="PTHR21137:SF35">
    <property type="entry name" value="ODORANT RECEPTOR 19A-RELATED"/>
    <property type="match status" value="1"/>
</dbReference>
<dbReference type="GO" id="GO:0005886">
    <property type="term" value="C:plasma membrane"/>
    <property type="evidence" value="ECO:0007669"/>
    <property type="project" value="UniProtKB-SubCell"/>
</dbReference>
<evidence type="ECO:0000256" key="3">
    <source>
        <dbReference type="ARBA" id="ARBA00022606"/>
    </source>
</evidence>
<dbReference type="AlphaFoldDB" id="A0A482WGG0"/>
<comment type="subcellular location">
    <subcellularLocation>
        <location evidence="1 10">Cell membrane</location>
        <topology evidence="1 10">Multi-pass membrane protein</topology>
    </subcellularLocation>
</comment>